<feature type="domain" description="NlpC/P60" evidence="7">
    <location>
        <begin position="623"/>
        <end position="747"/>
    </location>
</feature>
<dbReference type="PROSITE" id="PS51935">
    <property type="entry name" value="NLPC_P60"/>
    <property type="match status" value="1"/>
</dbReference>
<evidence type="ECO:0000256" key="5">
    <source>
        <dbReference type="SAM" id="MobiDB-lite"/>
    </source>
</evidence>
<name>A0A414LPU2_9FIRM</name>
<accession>A0A414LPU2</accession>
<keyword evidence="3 8" id="KW-0378">Hydrolase</keyword>
<evidence type="ECO:0000256" key="6">
    <source>
        <dbReference type="SAM" id="Phobius"/>
    </source>
</evidence>
<evidence type="ECO:0000256" key="4">
    <source>
        <dbReference type="ARBA" id="ARBA00022807"/>
    </source>
</evidence>
<dbReference type="Proteomes" id="UP000286271">
    <property type="component" value="Unassembled WGS sequence"/>
</dbReference>
<dbReference type="CDD" id="cd14667">
    <property type="entry name" value="3D_containing_proteins"/>
    <property type="match status" value="1"/>
</dbReference>
<feature type="region of interest" description="Disordered" evidence="5">
    <location>
        <begin position="1"/>
        <end position="74"/>
    </location>
</feature>
<dbReference type="Gene3D" id="3.90.1720.10">
    <property type="entry name" value="endopeptidase domain like (from Nostoc punctiforme)"/>
    <property type="match status" value="1"/>
</dbReference>
<keyword evidence="6" id="KW-1133">Transmembrane helix</keyword>
<dbReference type="InterPro" id="IPR051202">
    <property type="entry name" value="Peptidase_C40"/>
</dbReference>
<dbReference type="NCBIfam" id="NF045974">
    <property type="entry name" value="conju_CD1108"/>
    <property type="match status" value="1"/>
</dbReference>
<dbReference type="GO" id="GO:0006508">
    <property type="term" value="P:proteolysis"/>
    <property type="evidence" value="ECO:0007669"/>
    <property type="project" value="UniProtKB-KW"/>
</dbReference>
<dbReference type="InterPro" id="IPR059180">
    <property type="entry name" value="3D_YorM"/>
</dbReference>
<evidence type="ECO:0000256" key="1">
    <source>
        <dbReference type="ARBA" id="ARBA00007074"/>
    </source>
</evidence>
<dbReference type="InterPro" id="IPR038765">
    <property type="entry name" value="Papain-like_cys_pep_sf"/>
</dbReference>
<reference evidence="8 9" key="1">
    <citation type="submission" date="2018-08" db="EMBL/GenBank/DDBJ databases">
        <title>A genome reference for cultivated species of the human gut microbiota.</title>
        <authorList>
            <person name="Zou Y."/>
            <person name="Xue W."/>
            <person name="Luo G."/>
        </authorList>
    </citation>
    <scope>NUCLEOTIDE SEQUENCE [LARGE SCALE GENOMIC DNA]</scope>
    <source>
        <strain evidence="8 9">AM27-11</strain>
    </source>
</reference>
<dbReference type="AlphaFoldDB" id="A0A414LPU2"/>
<evidence type="ECO:0000313" key="9">
    <source>
        <dbReference type="Proteomes" id="UP000286271"/>
    </source>
</evidence>
<keyword evidence="6" id="KW-0812">Transmembrane</keyword>
<gene>
    <name evidence="8" type="ORF">DW707_10965</name>
</gene>
<evidence type="ECO:0000256" key="2">
    <source>
        <dbReference type="ARBA" id="ARBA00022670"/>
    </source>
</evidence>
<dbReference type="SUPFAM" id="SSF54001">
    <property type="entry name" value="Cysteine proteinases"/>
    <property type="match status" value="1"/>
</dbReference>
<sequence length="747" mass="82752">MTRDGLTEENLRDGSVKDISHRSRGRPENKEEFVPERERKKAENEDSKSGKGKRLQMEKIRKSSAQQEAVEDTVEVTLEEKVSGYRKKLHRYEKIPDGDNSLNSQKKSIRKKQLQKQMTKEQAKAGRLSFDDEGNQMVKGVGMKPGGTAGKYIATQAVISGMKAVTSEEEETDENAGVESARLAERETEAALRGLRHAQIRSKRTDVKTHRRGYREATVEKKLKFGSVESMEGAKHAETVKKAEQKRHSYNRFFQKKRYKDAYRAARAGKSAGSLGGATTIAGVENMTVKAKIALKEIVKRSRAMFAGIGIFALLFLVIAVSLGSCSASIEGAGSVIGITTYPSSDEDIYAAENRYAALESALNQQINEMERRHPNYDEYQYNIAEIGHNPYHLISYLTAKYGDWTYSDVENELQALFEAQYHLNTEGRTETVTETRNVRVGESLGQVVTSGYCNCRICCGVWSGGPTASGAYPTANHTIAVDASNPFVPIGTKVVMNGVEYTVEDTGAFARYGVQFDVYYDNHAAASAHGHQTWEAYIADDNGSQEVTVTSTSTKKILYVTLTNGSFDAVARANLNAEQLIIYNALNTTYGNRNYLWDVNNVTSGSSGNGMSYEIPPEALQDEEFARMIREAEKYLGVPYVWGGYSPSGFDCSGFVSYVINHCGNGWNYGRLTADGLRGVCTYVSPQEAKPGDLIFFQGTYNTSGASHVGIYVGNNMMIHCGDPIHYSNISTSYWQQHFMCFGRLP</sequence>
<keyword evidence="4" id="KW-0788">Thiol protease</keyword>
<organism evidence="8 9">
    <name type="scientific">Roseburia inulinivorans</name>
    <dbReference type="NCBI Taxonomy" id="360807"/>
    <lineage>
        <taxon>Bacteria</taxon>
        <taxon>Bacillati</taxon>
        <taxon>Bacillota</taxon>
        <taxon>Clostridia</taxon>
        <taxon>Lachnospirales</taxon>
        <taxon>Lachnospiraceae</taxon>
        <taxon>Roseburia</taxon>
    </lineage>
</organism>
<feature type="region of interest" description="Disordered" evidence="5">
    <location>
        <begin position="92"/>
        <end position="131"/>
    </location>
</feature>
<dbReference type="InterPro" id="IPR000064">
    <property type="entry name" value="NLP_P60_dom"/>
</dbReference>
<keyword evidence="2" id="KW-0645">Protease</keyword>
<dbReference type="EMBL" id="QSKW01000017">
    <property type="protein sequence ID" value="RHE96630.1"/>
    <property type="molecule type" value="Genomic_DNA"/>
</dbReference>
<dbReference type="RefSeq" id="WP_118608756.1">
    <property type="nucleotide sequence ID" value="NZ_QSKW01000017.1"/>
</dbReference>
<proteinExistence type="inferred from homology"/>
<dbReference type="PANTHER" id="PTHR47053:SF1">
    <property type="entry name" value="MUREIN DD-ENDOPEPTIDASE MEPH-RELATED"/>
    <property type="match status" value="1"/>
</dbReference>
<feature type="compositionally biased region" description="Basic and acidic residues" evidence="5">
    <location>
        <begin position="1"/>
        <end position="61"/>
    </location>
</feature>
<comment type="caution">
    <text evidence="8">The sequence shown here is derived from an EMBL/GenBank/DDBJ whole genome shotgun (WGS) entry which is preliminary data.</text>
</comment>
<feature type="transmembrane region" description="Helical" evidence="6">
    <location>
        <begin position="304"/>
        <end position="323"/>
    </location>
</feature>
<evidence type="ECO:0000313" key="8">
    <source>
        <dbReference type="EMBL" id="RHE96630.1"/>
    </source>
</evidence>
<evidence type="ECO:0000256" key="3">
    <source>
        <dbReference type="ARBA" id="ARBA00022801"/>
    </source>
</evidence>
<dbReference type="PANTHER" id="PTHR47053">
    <property type="entry name" value="MUREIN DD-ENDOPEPTIDASE MEPH-RELATED"/>
    <property type="match status" value="1"/>
</dbReference>
<dbReference type="Pfam" id="PF00877">
    <property type="entry name" value="NLPC_P60"/>
    <property type="match status" value="1"/>
</dbReference>
<comment type="similarity">
    <text evidence="1">Belongs to the peptidase C40 family.</text>
</comment>
<keyword evidence="6" id="KW-0472">Membrane</keyword>
<protein>
    <submittedName>
        <fullName evidence="8">Hydrolase</fullName>
    </submittedName>
</protein>
<evidence type="ECO:0000259" key="7">
    <source>
        <dbReference type="PROSITE" id="PS51935"/>
    </source>
</evidence>
<dbReference type="GO" id="GO:0008234">
    <property type="term" value="F:cysteine-type peptidase activity"/>
    <property type="evidence" value="ECO:0007669"/>
    <property type="project" value="UniProtKB-KW"/>
</dbReference>